<name>A0A160T289_9CHLR</name>
<keyword evidence="1" id="KW-1133">Transmembrane helix</keyword>
<proteinExistence type="predicted"/>
<gene>
    <name evidence="2" type="ORF">CFX0092_A0797</name>
</gene>
<keyword evidence="1" id="KW-0812">Transmembrane</keyword>
<protein>
    <submittedName>
        <fullName evidence="2">Uncharacterized protein</fullName>
    </submittedName>
</protein>
<evidence type="ECO:0000256" key="1">
    <source>
        <dbReference type="SAM" id="Phobius"/>
    </source>
</evidence>
<evidence type="ECO:0000313" key="2">
    <source>
        <dbReference type="EMBL" id="CUS02675.2"/>
    </source>
</evidence>
<dbReference type="AlphaFoldDB" id="A0A160T289"/>
<organism evidence="2 3">
    <name type="scientific">Candidatus Promineifilum breve</name>
    <dbReference type="NCBI Taxonomy" id="1806508"/>
    <lineage>
        <taxon>Bacteria</taxon>
        <taxon>Bacillati</taxon>
        <taxon>Chloroflexota</taxon>
        <taxon>Ardenticatenia</taxon>
        <taxon>Candidatus Promineifilales</taxon>
        <taxon>Candidatus Promineifilaceae</taxon>
        <taxon>Candidatus Promineifilum</taxon>
    </lineage>
</organism>
<feature type="transmembrane region" description="Helical" evidence="1">
    <location>
        <begin position="137"/>
        <end position="159"/>
    </location>
</feature>
<keyword evidence="1" id="KW-0472">Membrane</keyword>
<dbReference type="KEGG" id="pbf:CFX0092_A0797"/>
<sequence length="187" mass="20001">MSKRYSLGNVDHLEITAAPSAAAGLALLWAALSLLGWKLFRLKPAAALTGGLLAAVLHFLSELWHQAGHARAARQTGYPMTGVHLLGILGASIYPRDEPPLPDEIHVQRALGGPRASALLAVAGGLLTLATRRTGGVPFMLAALMALENLFVFTLGAFLPLPFMETDGGTLLRHRDGLRRRMIVIQE</sequence>
<reference evidence="2" key="1">
    <citation type="submission" date="2016-01" db="EMBL/GenBank/DDBJ databases">
        <authorList>
            <person name="Mcilroy J.S."/>
            <person name="Karst M S."/>
            <person name="Albertsen M."/>
        </authorList>
    </citation>
    <scope>NUCLEOTIDE SEQUENCE</scope>
    <source>
        <strain evidence="2">Cfx-K</strain>
    </source>
</reference>
<evidence type="ECO:0000313" key="3">
    <source>
        <dbReference type="Proteomes" id="UP000215027"/>
    </source>
</evidence>
<feature type="transmembrane region" description="Helical" evidence="1">
    <location>
        <begin position="21"/>
        <end position="40"/>
    </location>
</feature>
<accession>A0A160T289</accession>
<keyword evidence="3" id="KW-1185">Reference proteome</keyword>
<dbReference type="EMBL" id="LN890655">
    <property type="protein sequence ID" value="CUS02675.2"/>
    <property type="molecule type" value="Genomic_DNA"/>
</dbReference>
<dbReference type="Proteomes" id="UP000215027">
    <property type="component" value="Chromosome I"/>
</dbReference>
<dbReference type="RefSeq" id="WP_095042259.1">
    <property type="nucleotide sequence ID" value="NZ_LN890655.1"/>
</dbReference>